<dbReference type="SUPFAM" id="SSF53448">
    <property type="entry name" value="Nucleotide-diphospho-sugar transferases"/>
    <property type="match status" value="1"/>
</dbReference>
<organism evidence="1">
    <name type="scientific">marine metagenome</name>
    <dbReference type="NCBI Taxonomy" id="408172"/>
    <lineage>
        <taxon>unclassified sequences</taxon>
        <taxon>metagenomes</taxon>
        <taxon>ecological metagenomes</taxon>
    </lineage>
</organism>
<dbReference type="EMBL" id="UINC01013583">
    <property type="protein sequence ID" value="SVA58591.1"/>
    <property type="molecule type" value="Genomic_DNA"/>
</dbReference>
<evidence type="ECO:0008006" key="2">
    <source>
        <dbReference type="Google" id="ProtNLM"/>
    </source>
</evidence>
<reference evidence="1" key="1">
    <citation type="submission" date="2018-05" db="EMBL/GenBank/DDBJ databases">
        <authorList>
            <person name="Lanie J.A."/>
            <person name="Ng W.-L."/>
            <person name="Kazmierczak K.M."/>
            <person name="Andrzejewski T.M."/>
            <person name="Davidsen T.M."/>
            <person name="Wayne K.J."/>
            <person name="Tettelin H."/>
            <person name="Glass J.I."/>
            <person name="Rusch D."/>
            <person name="Podicherti R."/>
            <person name="Tsui H.-C.T."/>
            <person name="Winkler M.E."/>
        </authorList>
    </citation>
    <scope>NUCLEOTIDE SEQUENCE</scope>
</reference>
<feature type="non-terminal residue" evidence="1">
    <location>
        <position position="334"/>
    </location>
</feature>
<dbReference type="PANTHER" id="PTHR11183">
    <property type="entry name" value="GLYCOGENIN SUBFAMILY MEMBER"/>
    <property type="match status" value="1"/>
</dbReference>
<dbReference type="Gene3D" id="3.90.550.10">
    <property type="entry name" value="Spore Coat Polysaccharide Biosynthesis Protein SpsA, Chain A"/>
    <property type="match status" value="1"/>
</dbReference>
<gene>
    <name evidence="1" type="ORF">METZ01_LOCUS111445</name>
</gene>
<sequence length="334" mass="39597">MPSENAYVWTIFKGDRYIPGVLVSAYSVKRTNTKYNLICLVTPDVTDIGRKELAKICTKVIEVPYIKAIRTPNLTTKRQEELYKPWKSVSYTKWNVLNLTQYKKIFLLDADTIVTKNIDSVFDKKKISATFYCPWSKKYSKFSPIKYHYGRKKIINPNLIKNALNKHGHVFVASSILLKPNKKYYNDYKKMLQKKEHFSNFTKKNGSMIDETSLAYFMSIYEYGPQLSWYNLPQCYQFIPWHRNECCDDKSIYYQRQKTKICPKISVIHYVGQDMPWELDFNSDDIYLDTHIWLSICQEMLQQTKVNIKKINIKYPESIFKKINPNNINFKVFT</sequence>
<feature type="non-terminal residue" evidence="1">
    <location>
        <position position="1"/>
    </location>
</feature>
<name>A0A381X275_9ZZZZ</name>
<dbReference type="AlphaFoldDB" id="A0A381X275"/>
<evidence type="ECO:0000313" key="1">
    <source>
        <dbReference type="EMBL" id="SVA58591.1"/>
    </source>
</evidence>
<accession>A0A381X275</accession>
<dbReference type="Pfam" id="PF01501">
    <property type="entry name" value="Glyco_transf_8"/>
    <property type="match status" value="1"/>
</dbReference>
<dbReference type="InterPro" id="IPR050587">
    <property type="entry name" value="GNT1/Glycosyltrans_8"/>
</dbReference>
<proteinExistence type="predicted"/>
<dbReference type="GO" id="GO:0016757">
    <property type="term" value="F:glycosyltransferase activity"/>
    <property type="evidence" value="ECO:0007669"/>
    <property type="project" value="InterPro"/>
</dbReference>
<dbReference type="InterPro" id="IPR002495">
    <property type="entry name" value="Glyco_trans_8"/>
</dbReference>
<dbReference type="InterPro" id="IPR029044">
    <property type="entry name" value="Nucleotide-diphossugar_trans"/>
</dbReference>
<protein>
    <recommendedName>
        <fullName evidence="2">Glycosyl transferase family 8 C-terminal domain-containing protein</fullName>
    </recommendedName>
</protein>